<reference evidence="1 2" key="1">
    <citation type="submission" date="2012-11" db="EMBL/GenBank/DDBJ databases">
        <authorList>
            <person name="Linke B."/>
        </authorList>
    </citation>
    <scope>NUCLEOTIDE SEQUENCE [LARGE SCALE GENOMIC DNA]</scope>
    <source>
        <strain evidence="2">CFBP 1232</strain>
    </source>
</reference>
<evidence type="ECO:0000313" key="2">
    <source>
        <dbReference type="Proteomes" id="UP000013111"/>
    </source>
</evidence>
<dbReference type="Proteomes" id="UP000013111">
    <property type="component" value="Unassembled WGS sequence"/>
</dbReference>
<dbReference type="EMBL" id="CAPB01000007">
    <property type="protein sequence ID" value="CCO92598.1"/>
    <property type="molecule type" value="Genomic_DNA"/>
</dbReference>
<gene>
    <name evidence="1" type="ORF">BN437_0634</name>
</gene>
<sequence length="36" mass="4117">MQADYAILATRVITSLCWRLMPPAKGFNTLFLLIFT</sequence>
<proteinExistence type="predicted"/>
<name>A0A830ZZ73_ERWAM</name>
<comment type="caution">
    <text evidence="1">The sequence shown here is derived from an EMBL/GenBank/DDBJ whole genome shotgun (WGS) entry which is preliminary data.</text>
</comment>
<dbReference type="AlphaFoldDB" id="A0A830ZZ73"/>
<protein>
    <submittedName>
        <fullName evidence="1">Uncharacterized protein</fullName>
    </submittedName>
</protein>
<evidence type="ECO:0000313" key="1">
    <source>
        <dbReference type="EMBL" id="CCO92598.1"/>
    </source>
</evidence>
<reference evidence="1 2" key="2">
    <citation type="submission" date="2013-04" db="EMBL/GenBank/DDBJ databases">
        <title>Comparative genomics of 12 strains of Erwinia amylovora identifies a pan-genome with a large conserved core and provides insights into host specificity.</title>
        <authorList>
            <person name="Mann R.A."/>
            <person name="Smits T.H.M."/>
            <person name="Buehlmann A."/>
            <person name="Blom J."/>
            <person name="Goesmann A."/>
            <person name="Frey J.E."/>
            <person name="Plummer K.M."/>
            <person name="Beer S.V."/>
            <person name="Luck J."/>
            <person name="Duffy B."/>
            <person name="Rodoni B."/>
        </authorList>
    </citation>
    <scope>NUCLEOTIDE SEQUENCE [LARGE SCALE GENOMIC DNA]</scope>
    <source>
        <strain evidence="2">CFBP 1232</strain>
    </source>
</reference>
<organism evidence="1 2">
    <name type="scientific">Erwinia amylovora NBRC 12687 = CFBP 1232</name>
    <dbReference type="NCBI Taxonomy" id="1219359"/>
    <lineage>
        <taxon>Bacteria</taxon>
        <taxon>Pseudomonadati</taxon>
        <taxon>Pseudomonadota</taxon>
        <taxon>Gammaproteobacteria</taxon>
        <taxon>Enterobacterales</taxon>
        <taxon>Erwiniaceae</taxon>
        <taxon>Erwinia</taxon>
    </lineage>
</organism>
<accession>A0A830ZZ73</accession>